<dbReference type="PANTHER" id="PTHR48102">
    <property type="entry name" value="ATP-DEPENDENT CLP PROTEASE ATP-BINDING SUBUNIT CLPX-LIKE, MITOCHONDRIAL-RELATED"/>
    <property type="match status" value="1"/>
</dbReference>
<evidence type="ECO:0000313" key="2">
    <source>
        <dbReference type="Proteomes" id="UP000887574"/>
    </source>
</evidence>
<dbReference type="Proteomes" id="UP000887574">
    <property type="component" value="Unplaced"/>
</dbReference>
<accession>A0A915DUS6</accession>
<dbReference type="SMART" id="SM00382">
    <property type="entry name" value="AAA"/>
    <property type="match status" value="1"/>
</dbReference>
<organism evidence="2 3">
    <name type="scientific">Ditylenchus dipsaci</name>
    <dbReference type="NCBI Taxonomy" id="166011"/>
    <lineage>
        <taxon>Eukaryota</taxon>
        <taxon>Metazoa</taxon>
        <taxon>Ecdysozoa</taxon>
        <taxon>Nematoda</taxon>
        <taxon>Chromadorea</taxon>
        <taxon>Rhabditida</taxon>
        <taxon>Tylenchina</taxon>
        <taxon>Tylenchomorpha</taxon>
        <taxon>Sphaerularioidea</taxon>
        <taxon>Anguinidae</taxon>
        <taxon>Anguininae</taxon>
        <taxon>Ditylenchus</taxon>
    </lineage>
</organism>
<dbReference type="SUPFAM" id="SSF52540">
    <property type="entry name" value="P-loop containing nucleoside triphosphate hydrolases"/>
    <property type="match status" value="1"/>
</dbReference>
<dbReference type="InterPro" id="IPR003959">
    <property type="entry name" value="ATPase_AAA_core"/>
</dbReference>
<dbReference type="InterPro" id="IPR027417">
    <property type="entry name" value="P-loop_NTPase"/>
</dbReference>
<evidence type="ECO:0000313" key="3">
    <source>
        <dbReference type="WBParaSite" id="jg23171"/>
    </source>
</evidence>
<proteinExistence type="predicted"/>
<dbReference type="GO" id="GO:0005759">
    <property type="term" value="C:mitochondrial matrix"/>
    <property type="evidence" value="ECO:0007669"/>
    <property type="project" value="TreeGrafter"/>
</dbReference>
<dbReference type="GO" id="GO:0051603">
    <property type="term" value="P:proteolysis involved in protein catabolic process"/>
    <property type="evidence" value="ECO:0007669"/>
    <property type="project" value="TreeGrafter"/>
</dbReference>
<dbReference type="GO" id="GO:0016887">
    <property type="term" value="F:ATP hydrolysis activity"/>
    <property type="evidence" value="ECO:0007669"/>
    <property type="project" value="InterPro"/>
</dbReference>
<evidence type="ECO:0000259" key="1">
    <source>
        <dbReference type="SMART" id="SM00382"/>
    </source>
</evidence>
<feature type="domain" description="AAA+ ATPase" evidence="1">
    <location>
        <begin position="206"/>
        <end position="365"/>
    </location>
</feature>
<reference evidence="3" key="1">
    <citation type="submission" date="2022-11" db="UniProtKB">
        <authorList>
            <consortium name="WormBaseParasite"/>
        </authorList>
    </citation>
    <scope>IDENTIFICATION</scope>
</reference>
<dbReference type="Gene3D" id="3.40.50.300">
    <property type="entry name" value="P-loop containing nucleotide triphosphate hydrolases"/>
    <property type="match status" value="1"/>
</dbReference>
<dbReference type="InterPro" id="IPR050052">
    <property type="entry name" value="ATP-dep_Clp_protease_ClpX"/>
</dbReference>
<protein>
    <submittedName>
        <fullName evidence="3">AAA+ ATPase domain-containing protein</fullName>
    </submittedName>
</protein>
<sequence length="452" mass="50126">MNDSLSHVLHTADFLVFESAFVSSISLSNQTEVQLKFKMSGRFLFPCSLLVCRRFVSQTGQGLIYLSNRYSQTTNGLNSTNSECNGNADDTIVSKRRFTGRTRYGKRSKRRSQLGVVMYAEDIDSFDYGNSTYGIVSYLDQFVIGQQEAKGILAISFYEHSKRIQNNLITYPVNSPSFLNTGSGTFSRRSKSSAIACLMDEKIQLDKSNILLLGPSGVGKTYMTEIVAKLLDVPFASANATTLTRAGYVGEDVESVIQKLLENANGDVKRAERGVVFIDEIDKIASSNRSQDNQRDVAGRDVQQSMLKMVEGTKVEVKKGAKGQNVTVQVNTKEILFVVSGAFTSLEEIVGRRLDNRSLGFGASTLSFSITKDDKEKELIQMKKDKLLSRATHDDLVEYGMIQEFAGRFPVIAPFHTLTKDMLKEILIKPKGSLVAQQKTLFALDDVISVLH</sequence>
<dbReference type="GO" id="GO:0005524">
    <property type="term" value="F:ATP binding"/>
    <property type="evidence" value="ECO:0007669"/>
    <property type="project" value="InterPro"/>
</dbReference>
<dbReference type="InterPro" id="IPR003593">
    <property type="entry name" value="AAA+_ATPase"/>
</dbReference>
<dbReference type="AlphaFoldDB" id="A0A915DUS6"/>
<dbReference type="WBParaSite" id="jg23171">
    <property type="protein sequence ID" value="jg23171"/>
    <property type="gene ID" value="jg23171"/>
</dbReference>
<keyword evidence="2" id="KW-1185">Reference proteome</keyword>
<dbReference type="Pfam" id="PF07724">
    <property type="entry name" value="AAA_2"/>
    <property type="match status" value="1"/>
</dbReference>
<name>A0A915DUS6_9BILA</name>
<dbReference type="PANTHER" id="PTHR48102:SF7">
    <property type="entry name" value="ATP-DEPENDENT CLP PROTEASE ATP-BINDING SUBUNIT CLPX-LIKE, MITOCHONDRIAL"/>
    <property type="match status" value="1"/>
</dbReference>